<gene>
    <name evidence="1" type="ORF">EZS28_022450</name>
</gene>
<sequence length="16" mass="1735">MSTGSLQTSEVKRPTL</sequence>
<name>A0A5J4VHP7_9EUKA</name>
<evidence type="ECO:0000313" key="1">
    <source>
        <dbReference type="EMBL" id="KAA6382020.1"/>
    </source>
</evidence>
<organism evidence="1 2">
    <name type="scientific">Streblomastix strix</name>
    <dbReference type="NCBI Taxonomy" id="222440"/>
    <lineage>
        <taxon>Eukaryota</taxon>
        <taxon>Metamonada</taxon>
        <taxon>Preaxostyla</taxon>
        <taxon>Oxymonadida</taxon>
        <taxon>Streblomastigidae</taxon>
        <taxon>Streblomastix</taxon>
    </lineage>
</organism>
<reference evidence="1 2" key="1">
    <citation type="submission" date="2019-03" db="EMBL/GenBank/DDBJ databases">
        <title>Single cell metagenomics reveals metabolic interactions within the superorganism composed of flagellate Streblomastix strix and complex community of Bacteroidetes bacteria on its surface.</title>
        <authorList>
            <person name="Treitli S.C."/>
            <person name="Kolisko M."/>
            <person name="Husnik F."/>
            <person name="Keeling P."/>
            <person name="Hampl V."/>
        </authorList>
    </citation>
    <scope>NUCLEOTIDE SEQUENCE [LARGE SCALE GENOMIC DNA]</scope>
    <source>
        <strain evidence="1">ST1C</strain>
    </source>
</reference>
<protein>
    <submittedName>
        <fullName evidence="1">Uncharacterized protein</fullName>
    </submittedName>
</protein>
<accession>A0A5J4VHP7</accession>
<proteinExistence type="predicted"/>
<dbReference type="EMBL" id="SNRW01007003">
    <property type="protein sequence ID" value="KAA6382020.1"/>
    <property type="molecule type" value="Genomic_DNA"/>
</dbReference>
<dbReference type="AlphaFoldDB" id="A0A5J4VHP7"/>
<dbReference type="Proteomes" id="UP000324800">
    <property type="component" value="Unassembled WGS sequence"/>
</dbReference>
<comment type="caution">
    <text evidence="1">The sequence shown here is derived from an EMBL/GenBank/DDBJ whole genome shotgun (WGS) entry which is preliminary data.</text>
</comment>
<feature type="non-terminal residue" evidence="1">
    <location>
        <position position="16"/>
    </location>
</feature>
<evidence type="ECO:0000313" key="2">
    <source>
        <dbReference type="Proteomes" id="UP000324800"/>
    </source>
</evidence>